<dbReference type="GO" id="GO:0005524">
    <property type="term" value="F:ATP binding"/>
    <property type="evidence" value="ECO:0007669"/>
    <property type="project" value="UniProtKB-KW"/>
</dbReference>
<sequence length="600" mass="67229">MQEICNYYVTGKSADPIGGDGKLYTMEEIKAQTPNGLPYRKVKEYTDTTPPYIKAVYKKGNKKTSVYYTEVNKPVPPIPCNEPPTAIVDIKEGGGEVKEQTSLIDVDATVAITSTHSEGSVSEETDGKKKENVSNILISLADQFHIFMDQFGNPHALCGSQIMSITDKRFVDLLAYNYFNLKGVPPSNSAIRSAISVLSGRTKQKGEKIHLCVRVAEHNDVIYYDLCNGKVVKVTHDNWTIEAVTPMFYHYHHHKIQVEPIRGGDVWKVFNYMNVPRDMQLLVLCYIIACFRPDIVRPILHIIGGEGTGKTTYARVSKELIDPCEAELMSILMSEADMLINLAHNYYVIFDNVSYINQRRSDILSTACTGDVVSKRKLFTDTDLHQSNIKRAISITAINCVITKPDLMDRALLLPLERIEDGVRITETSFWSSFRKDKAEIFGGILDTLSQAIKIYPSVRAKVKSLTRMADFTLWGAAAAEALGHPHEEFLDLYKSNNQLKADEIMHGNTLLQGIIDFMADKPIHKDLVSKFYANLKREVNTWTGDNTFPTAPNKLKGALERIRETLNTHGISFFMQSTNKGSILTLTNKTVRGGDTLPS</sequence>
<name>A0A0F3GKY8_9BACT</name>
<protein>
    <submittedName>
        <fullName evidence="1">ATP-binding protein</fullName>
    </submittedName>
</protein>
<dbReference type="Proteomes" id="UP000033423">
    <property type="component" value="Unassembled WGS sequence"/>
</dbReference>
<dbReference type="EMBL" id="LACI01002233">
    <property type="protein sequence ID" value="KJU82634.1"/>
    <property type="molecule type" value="Genomic_DNA"/>
</dbReference>
<comment type="caution">
    <text evidence="1">The sequence shown here is derived from an EMBL/GenBank/DDBJ whole genome shotgun (WGS) entry which is preliminary data.</text>
</comment>
<proteinExistence type="predicted"/>
<organism evidence="1 2">
    <name type="scientific">Candidatus Magnetobacterium bavaricum</name>
    <dbReference type="NCBI Taxonomy" id="29290"/>
    <lineage>
        <taxon>Bacteria</taxon>
        <taxon>Pseudomonadati</taxon>
        <taxon>Nitrospirota</taxon>
        <taxon>Thermodesulfovibrionia</taxon>
        <taxon>Thermodesulfovibrionales</taxon>
        <taxon>Candidatus Magnetobacteriaceae</taxon>
        <taxon>Candidatus Magnetobacterium</taxon>
    </lineage>
</organism>
<evidence type="ECO:0000313" key="2">
    <source>
        <dbReference type="Proteomes" id="UP000033423"/>
    </source>
</evidence>
<reference evidence="1 2" key="1">
    <citation type="submission" date="2015-02" db="EMBL/GenBank/DDBJ databases">
        <title>Single-cell genomics of uncultivated deep-branching MTB reveals a conserved set of magnetosome genes.</title>
        <authorList>
            <person name="Kolinko S."/>
            <person name="Richter M."/>
            <person name="Glockner F.O."/>
            <person name="Brachmann A."/>
            <person name="Schuler D."/>
        </authorList>
    </citation>
    <scope>NUCLEOTIDE SEQUENCE [LARGE SCALE GENOMIC DNA]</scope>
    <source>
        <strain evidence="1">TM-1</strain>
    </source>
</reference>
<keyword evidence="2" id="KW-1185">Reference proteome</keyword>
<dbReference type="AlphaFoldDB" id="A0A0F3GKY8"/>
<keyword evidence="1" id="KW-0067">ATP-binding</keyword>
<keyword evidence="1" id="KW-0547">Nucleotide-binding</keyword>
<evidence type="ECO:0000313" key="1">
    <source>
        <dbReference type="EMBL" id="KJU82634.1"/>
    </source>
</evidence>
<gene>
    <name evidence="1" type="ORF">MBAV_005172</name>
</gene>
<accession>A0A0F3GKY8</accession>